<keyword evidence="5" id="KW-1185">Reference proteome</keyword>
<dbReference type="AlphaFoldDB" id="A0AAN9VWT2"/>
<organism evidence="4 5">
    <name type="scientific">Gryllus longicercus</name>
    <dbReference type="NCBI Taxonomy" id="2509291"/>
    <lineage>
        <taxon>Eukaryota</taxon>
        <taxon>Metazoa</taxon>
        <taxon>Ecdysozoa</taxon>
        <taxon>Arthropoda</taxon>
        <taxon>Hexapoda</taxon>
        <taxon>Insecta</taxon>
        <taxon>Pterygota</taxon>
        <taxon>Neoptera</taxon>
        <taxon>Polyneoptera</taxon>
        <taxon>Orthoptera</taxon>
        <taxon>Ensifera</taxon>
        <taxon>Gryllidea</taxon>
        <taxon>Grylloidea</taxon>
        <taxon>Gryllidae</taxon>
        <taxon>Gryllinae</taxon>
        <taxon>Gryllus</taxon>
    </lineage>
</organism>
<dbReference type="Pfam" id="PF00135">
    <property type="entry name" value="COesterase"/>
    <property type="match status" value="1"/>
</dbReference>
<evidence type="ECO:0000313" key="5">
    <source>
        <dbReference type="Proteomes" id="UP001378592"/>
    </source>
</evidence>
<sequence>MPQMLLILTLFLVIIPMVVLQTQPLVHLETGAVQGVYASSTAGRKFSAFRGIPYARPPTGKYRFKEPTPIKRWPGVWNASEYGSSCLQYENDLDRVTGSEDCLFINIFTPKLFTMDASPPREVLVFIHGKTFMSATELKHDPSHLMDNNIVVVTFNYRLGILGFLSTEDDVAPGNFGMKDQVLALHWIQKNIAAFGGNPMRVIIAGSLAGGASVHYHYFSSNSQGLFHGGMSFAGTALSPWAQAYKPRVQTNKLAEILGCSTYSSGDLIDCLRYRPARKIMQQTKHFLFLYFSKEIGTIPTSPFGPTIETMGKAPFINRHPGESLLAGAIQDLPWVTSTTIGNGFDPLSVSESAFQFLNENFHNIASIVLNFNHTVAPTMHRKISENIYQQYIANASTPEAALLGYQQLLIDRMYTADAERAARMMASINSAPVYFYDIPNKSLKDKLASLQNDCPENPGIVIRNEIEYVEPTLYAREYFEEGRSLFKLLTKVFVNFVQTGNPTPSNGGGEWLPLIPNYKEINYLCISSSTAVEMKSSLELGNRKFWDSLPLQDPSSIAFKVKMFSHSSEL</sequence>
<dbReference type="InterPro" id="IPR050309">
    <property type="entry name" value="Type-B_Carboxylest/Lipase"/>
</dbReference>
<evidence type="ECO:0000256" key="2">
    <source>
        <dbReference type="SAM" id="SignalP"/>
    </source>
</evidence>
<dbReference type="Proteomes" id="UP001378592">
    <property type="component" value="Unassembled WGS sequence"/>
</dbReference>
<feature type="domain" description="Carboxylesterase type B" evidence="3">
    <location>
        <begin position="23"/>
        <end position="547"/>
    </location>
</feature>
<proteinExistence type="predicted"/>
<keyword evidence="2" id="KW-0732">Signal</keyword>
<keyword evidence="1" id="KW-0325">Glycoprotein</keyword>
<dbReference type="EMBL" id="JAZDUA010000034">
    <property type="protein sequence ID" value="KAK7871778.1"/>
    <property type="molecule type" value="Genomic_DNA"/>
</dbReference>
<accession>A0AAN9VWT2</accession>
<dbReference type="Gene3D" id="3.40.50.1820">
    <property type="entry name" value="alpha/beta hydrolase"/>
    <property type="match status" value="1"/>
</dbReference>
<name>A0AAN9VWT2_9ORTH</name>
<dbReference type="InterPro" id="IPR002018">
    <property type="entry name" value="CarbesteraseB"/>
</dbReference>
<dbReference type="PROSITE" id="PS00941">
    <property type="entry name" value="CARBOXYLESTERASE_B_2"/>
    <property type="match status" value="1"/>
</dbReference>
<gene>
    <name evidence="4" type="ORF">R5R35_014041</name>
</gene>
<evidence type="ECO:0000313" key="4">
    <source>
        <dbReference type="EMBL" id="KAK7871778.1"/>
    </source>
</evidence>
<dbReference type="InterPro" id="IPR029058">
    <property type="entry name" value="AB_hydrolase_fold"/>
</dbReference>
<feature type="signal peptide" evidence="2">
    <location>
        <begin position="1"/>
        <end position="20"/>
    </location>
</feature>
<reference evidence="4 5" key="1">
    <citation type="submission" date="2024-03" db="EMBL/GenBank/DDBJ databases">
        <title>The genome assembly and annotation of the cricket Gryllus longicercus Weissman &amp; Gray.</title>
        <authorList>
            <person name="Szrajer S."/>
            <person name="Gray D."/>
            <person name="Ylla G."/>
        </authorList>
    </citation>
    <scope>NUCLEOTIDE SEQUENCE [LARGE SCALE GENOMIC DNA]</scope>
    <source>
        <strain evidence="4">DAG 2021-001</strain>
        <tissue evidence="4">Whole body minus gut</tissue>
    </source>
</reference>
<protein>
    <recommendedName>
        <fullName evidence="3">Carboxylesterase type B domain-containing protein</fullName>
    </recommendedName>
</protein>
<feature type="chain" id="PRO_5043030296" description="Carboxylesterase type B domain-containing protein" evidence="2">
    <location>
        <begin position="21"/>
        <end position="571"/>
    </location>
</feature>
<dbReference type="SUPFAM" id="SSF53474">
    <property type="entry name" value="alpha/beta-Hydrolases"/>
    <property type="match status" value="1"/>
</dbReference>
<evidence type="ECO:0000256" key="1">
    <source>
        <dbReference type="ARBA" id="ARBA00023180"/>
    </source>
</evidence>
<dbReference type="PANTHER" id="PTHR11559">
    <property type="entry name" value="CARBOXYLESTERASE"/>
    <property type="match status" value="1"/>
</dbReference>
<dbReference type="InterPro" id="IPR019819">
    <property type="entry name" value="Carboxylesterase_B_CS"/>
</dbReference>
<evidence type="ECO:0000259" key="3">
    <source>
        <dbReference type="Pfam" id="PF00135"/>
    </source>
</evidence>
<comment type="caution">
    <text evidence="4">The sequence shown here is derived from an EMBL/GenBank/DDBJ whole genome shotgun (WGS) entry which is preliminary data.</text>
</comment>